<dbReference type="InterPro" id="IPR005247">
    <property type="entry name" value="YbhB_YbcL/LppC-like"/>
</dbReference>
<dbReference type="RefSeq" id="WP_187242048.1">
    <property type="nucleotide sequence ID" value="NZ_BAAAOK010000017.1"/>
</dbReference>
<dbReference type="EMBL" id="JABVEC010000003">
    <property type="protein sequence ID" value="MBC6465027.1"/>
    <property type="molecule type" value="Genomic_DNA"/>
</dbReference>
<feature type="signal peptide" evidence="3">
    <location>
        <begin position="1"/>
        <end position="20"/>
    </location>
</feature>
<dbReference type="Pfam" id="PF01161">
    <property type="entry name" value="PBP"/>
    <property type="match status" value="1"/>
</dbReference>
<gene>
    <name evidence="4" type="ORF">HKK74_05895</name>
</gene>
<dbReference type="InterPro" id="IPR008914">
    <property type="entry name" value="PEBP"/>
</dbReference>
<dbReference type="InterPro" id="IPR036610">
    <property type="entry name" value="PEBP-like_sf"/>
</dbReference>
<comment type="similarity">
    <text evidence="1">Belongs to the UPF0098 family.</text>
</comment>
<dbReference type="PANTHER" id="PTHR30289">
    <property type="entry name" value="UNCHARACTERIZED PROTEIN YBCL-RELATED"/>
    <property type="match status" value="1"/>
</dbReference>
<accession>A0ABR7LKM2</accession>
<evidence type="ECO:0000313" key="5">
    <source>
        <dbReference type="Proteomes" id="UP000805614"/>
    </source>
</evidence>
<name>A0ABR7LKM2_9ACTN</name>
<reference evidence="4 5" key="1">
    <citation type="submission" date="2020-06" db="EMBL/GenBank/DDBJ databases">
        <title>Actinomadura xiongansis sp. nov., isolated from soil of Baiyangdian.</title>
        <authorList>
            <person name="Zhang X."/>
        </authorList>
    </citation>
    <scope>NUCLEOTIDE SEQUENCE [LARGE SCALE GENOMIC DNA]</scope>
    <source>
        <strain evidence="4 5">HBUM206468</strain>
    </source>
</reference>
<dbReference type="SUPFAM" id="SSF49777">
    <property type="entry name" value="PEBP-like"/>
    <property type="match status" value="1"/>
</dbReference>
<feature type="chain" id="PRO_5046461891" evidence="3">
    <location>
        <begin position="21"/>
        <end position="190"/>
    </location>
</feature>
<dbReference type="GO" id="GO:0004860">
    <property type="term" value="F:protein kinase inhibitor activity"/>
    <property type="evidence" value="ECO:0007669"/>
    <property type="project" value="UniProtKB-KW"/>
</dbReference>
<protein>
    <submittedName>
        <fullName evidence="4">YbhB/YbcL family Raf kinase inhibitor-like protein</fullName>
    </submittedName>
</protein>
<keyword evidence="5" id="KW-1185">Reference proteome</keyword>
<keyword evidence="3" id="KW-0732">Signal</keyword>
<dbReference type="Gene3D" id="3.90.280.10">
    <property type="entry name" value="PEBP-like"/>
    <property type="match status" value="1"/>
</dbReference>
<evidence type="ECO:0000256" key="1">
    <source>
        <dbReference type="ARBA" id="ARBA00007120"/>
    </source>
</evidence>
<evidence type="ECO:0000256" key="2">
    <source>
        <dbReference type="SAM" id="MobiDB-lite"/>
    </source>
</evidence>
<dbReference type="Proteomes" id="UP000805614">
    <property type="component" value="Unassembled WGS sequence"/>
</dbReference>
<sequence length="190" mass="20145">MMRRHWRPAAVAAVGTALLAGCGLTGPATTQSAELSDWFTVTSPAFRDGGEIPARFGCPSYGGRGKTPPLRWSGAPANTKAFAIVTDAAESPRGAEVLWLIANIDGTTTELVEGARPEKAVEGQNTSGKTGYTPPCPKRGDKQRYRYRYTIYALSEKVQMPQGAALKDSLNDIAKLTIGRGRISGNFGGA</sequence>
<proteinExistence type="inferred from homology"/>
<feature type="region of interest" description="Disordered" evidence="2">
    <location>
        <begin position="115"/>
        <end position="139"/>
    </location>
</feature>
<dbReference type="PANTHER" id="PTHR30289:SF1">
    <property type="entry name" value="PEBP (PHOSPHATIDYLETHANOLAMINE-BINDING PROTEIN) FAMILY PROTEIN"/>
    <property type="match status" value="1"/>
</dbReference>
<comment type="caution">
    <text evidence="4">The sequence shown here is derived from an EMBL/GenBank/DDBJ whole genome shotgun (WGS) entry which is preliminary data.</text>
</comment>
<keyword evidence="4" id="KW-0649">Protein kinase inhibitor</keyword>
<dbReference type="PROSITE" id="PS51257">
    <property type="entry name" value="PROKAR_LIPOPROTEIN"/>
    <property type="match status" value="1"/>
</dbReference>
<evidence type="ECO:0000256" key="3">
    <source>
        <dbReference type="SAM" id="SignalP"/>
    </source>
</evidence>
<dbReference type="CDD" id="cd00865">
    <property type="entry name" value="PEBP_bact_arch"/>
    <property type="match status" value="1"/>
</dbReference>
<evidence type="ECO:0000313" key="4">
    <source>
        <dbReference type="EMBL" id="MBC6465027.1"/>
    </source>
</evidence>
<organism evidence="4 5">
    <name type="scientific">Actinomadura alba</name>
    <dbReference type="NCBI Taxonomy" id="406431"/>
    <lineage>
        <taxon>Bacteria</taxon>
        <taxon>Bacillati</taxon>
        <taxon>Actinomycetota</taxon>
        <taxon>Actinomycetes</taxon>
        <taxon>Streptosporangiales</taxon>
        <taxon>Thermomonosporaceae</taxon>
        <taxon>Actinomadura</taxon>
    </lineage>
</organism>